<protein>
    <submittedName>
        <fullName evidence="1">Uncharacterized protein</fullName>
    </submittedName>
</protein>
<sequence>MKLWRNQMSTDKKEKLLLLIIKLLMTKMKMRNPVK</sequence>
<gene>
    <name evidence="1" type="ORF">METZ01_LOCUS216999</name>
</gene>
<evidence type="ECO:0000313" key="1">
    <source>
        <dbReference type="EMBL" id="SVB64145.1"/>
    </source>
</evidence>
<reference evidence="1" key="1">
    <citation type="submission" date="2018-05" db="EMBL/GenBank/DDBJ databases">
        <authorList>
            <person name="Lanie J.A."/>
            <person name="Ng W.-L."/>
            <person name="Kazmierczak K.M."/>
            <person name="Andrzejewski T.M."/>
            <person name="Davidsen T.M."/>
            <person name="Wayne K.J."/>
            <person name="Tettelin H."/>
            <person name="Glass J.I."/>
            <person name="Rusch D."/>
            <person name="Podicherti R."/>
            <person name="Tsui H.-C.T."/>
            <person name="Winkler M.E."/>
        </authorList>
    </citation>
    <scope>NUCLEOTIDE SEQUENCE</scope>
</reference>
<name>A0A382FNF9_9ZZZZ</name>
<organism evidence="1">
    <name type="scientific">marine metagenome</name>
    <dbReference type="NCBI Taxonomy" id="408172"/>
    <lineage>
        <taxon>unclassified sequences</taxon>
        <taxon>metagenomes</taxon>
        <taxon>ecological metagenomes</taxon>
    </lineage>
</organism>
<dbReference type="AlphaFoldDB" id="A0A382FNF9"/>
<accession>A0A382FNF9</accession>
<dbReference type="EMBL" id="UINC01050776">
    <property type="protein sequence ID" value="SVB64145.1"/>
    <property type="molecule type" value="Genomic_DNA"/>
</dbReference>
<proteinExistence type="predicted"/>